<evidence type="ECO:0000256" key="2">
    <source>
        <dbReference type="ARBA" id="ARBA00023002"/>
    </source>
</evidence>
<dbReference type="InterPro" id="IPR043143">
    <property type="entry name" value="Mal/L-sulf/L-lact_DH-like_NADP"/>
</dbReference>
<keyword evidence="4" id="KW-1185">Reference proteome</keyword>
<dbReference type="EMBL" id="CP027668">
    <property type="protein sequence ID" value="AVO44740.1"/>
    <property type="molecule type" value="Genomic_DNA"/>
</dbReference>
<reference evidence="3 4" key="1">
    <citation type="submission" date="2018-03" db="EMBL/GenBank/DDBJ databases">
        <title>Genome sequencing of Phreatobacter sp.</title>
        <authorList>
            <person name="Kim S.-J."/>
            <person name="Heo J."/>
            <person name="Kwon S.-W."/>
        </authorList>
    </citation>
    <scope>NUCLEOTIDE SEQUENCE [LARGE SCALE GENOMIC DNA]</scope>
    <source>
        <strain evidence="3 4">S-12</strain>
    </source>
</reference>
<dbReference type="InterPro" id="IPR003767">
    <property type="entry name" value="Malate/L-lactate_DH-like"/>
</dbReference>
<evidence type="ECO:0000256" key="1">
    <source>
        <dbReference type="ARBA" id="ARBA00006056"/>
    </source>
</evidence>
<comment type="similarity">
    <text evidence="1">Belongs to the LDH2/MDH2 oxidoreductase family.</text>
</comment>
<dbReference type="InterPro" id="IPR043144">
    <property type="entry name" value="Mal/L-sulf/L-lact_DH-like_ah"/>
</dbReference>
<keyword evidence="2" id="KW-0560">Oxidoreductase</keyword>
<dbReference type="Pfam" id="PF02615">
    <property type="entry name" value="Ldh_2"/>
    <property type="match status" value="1"/>
</dbReference>
<dbReference type="SUPFAM" id="SSF89733">
    <property type="entry name" value="L-sulfolactate dehydrogenase-like"/>
    <property type="match status" value="1"/>
</dbReference>
<dbReference type="InterPro" id="IPR036111">
    <property type="entry name" value="Mal/L-sulfo/L-lacto_DH-like_sf"/>
</dbReference>
<dbReference type="KEGG" id="phr:C6569_06525"/>
<dbReference type="AlphaFoldDB" id="A0A2S0N9A3"/>
<dbReference type="Proteomes" id="UP000237889">
    <property type="component" value="Chromosome"/>
</dbReference>
<dbReference type="GO" id="GO:0016491">
    <property type="term" value="F:oxidoreductase activity"/>
    <property type="evidence" value="ECO:0007669"/>
    <property type="project" value="UniProtKB-KW"/>
</dbReference>
<protein>
    <submittedName>
        <fullName evidence="3">Sulfolactate dehydrogenase</fullName>
    </submittedName>
</protein>
<accession>A0A2S0N9A3</accession>
<gene>
    <name evidence="3" type="ORF">C6569_06525</name>
</gene>
<evidence type="ECO:0000313" key="3">
    <source>
        <dbReference type="EMBL" id="AVO44740.1"/>
    </source>
</evidence>
<dbReference type="PANTHER" id="PTHR11091">
    <property type="entry name" value="OXIDOREDUCTASE-RELATED"/>
    <property type="match status" value="1"/>
</dbReference>
<dbReference type="PANTHER" id="PTHR11091:SF0">
    <property type="entry name" value="MALATE DEHYDROGENASE"/>
    <property type="match status" value="1"/>
</dbReference>
<organism evidence="3 4">
    <name type="scientific">Phreatobacter cathodiphilus</name>
    <dbReference type="NCBI Taxonomy" id="1868589"/>
    <lineage>
        <taxon>Bacteria</taxon>
        <taxon>Pseudomonadati</taxon>
        <taxon>Pseudomonadota</taxon>
        <taxon>Alphaproteobacteria</taxon>
        <taxon>Hyphomicrobiales</taxon>
        <taxon>Phreatobacteraceae</taxon>
        <taxon>Phreatobacter</taxon>
    </lineage>
</organism>
<proteinExistence type="inferred from homology"/>
<name>A0A2S0N9A3_9HYPH</name>
<sequence length="336" mass="33739">MPRMTVDAIETLAAAALRRHGASEAQARALAAGLAGAERDGIRSHGLMYLPVYCEHLTCGKVVGGAEPVFSRPAPASLVVDAGSGFAHAAIDLGLPALLDTARSQGIASLAIRNSYNCGILAYHTERIAEAGLVGLGFTNAPASIAPWGGRRAVLGTNPWSLAVPDGKGGARFVIDQSASVIAKSEVIKRSKSGEAIPEGWALDAEGKPTTDAAAGLKGTMVPSGGYKGVGAALLVEVFAACLAGATPGIQASPFSGPAGGPPKTGQFFIALAPDISSGGAFADRLAVVVEALGAETGGRLPGGRRAAARARIASEGVEVDETTEAMLLRLAGQGA</sequence>
<evidence type="ECO:0000313" key="4">
    <source>
        <dbReference type="Proteomes" id="UP000237889"/>
    </source>
</evidence>
<dbReference type="OrthoDB" id="9811519at2"/>
<dbReference type="Gene3D" id="1.10.1530.10">
    <property type="match status" value="1"/>
</dbReference>
<dbReference type="Gene3D" id="3.30.1370.60">
    <property type="entry name" value="Hypothetical oxidoreductase yiak, domain 2"/>
    <property type="match status" value="1"/>
</dbReference>